<evidence type="ECO:0000313" key="1">
    <source>
        <dbReference type="EMBL" id="JAH28411.1"/>
    </source>
</evidence>
<dbReference type="AlphaFoldDB" id="A0A0E9RGZ5"/>
<organism evidence="1">
    <name type="scientific">Anguilla anguilla</name>
    <name type="common">European freshwater eel</name>
    <name type="synonym">Muraena anguilla</name>
    <dbReference type="NCBI Taxonomy" id="7936"/>
    <lineage>
        <taxon>Eukaryota</taxon>
        <taxon>Metazoa</taxon>
        <taxon>Chordata</taxon>
        <taxon>Craniata</taxon>
        <taxon>Vertebrata</taxon>
        <taxon>Euteleostomi</taxon>
        <taxon>Actinopterygii</taxon>
        <taxon>Neopterygii</taxon>
        <taxon>Teleostei</taxon>
        <taxon>Anguilliformes</taxon>
        <taxon>Anguillidae</taxon>
        <taxon>Anguilla</taxon>
    </lineage>
</organism>
<sequence>MKRFPSDRRCHSSPTWSNKITAVYFL</sequence>
<proteinExistence type="predicted"/>
<protein>
    <submittedName>
        <fullName evidence="1">Uncharacterized protein</fullName>
    </submittedName>
</protein>
<name>A0A0E9RGZ5_ANGAN</name>
<reference evidence="1" key="1">
    <citation type="submission" date="2014-11" db="EMBL/GenBank/DDBJ databases">
        <authorList>
            <person name="Amaro Gonzalez C."/>
        </authorList>
    </citation>
    <scope>NUCLEOTIDE SEQUENCE</scope>
</reference>
<accession>A0A0E9RGZ5</accession>
<reference evidence="1" key="2">
    <citation type="journal article" date="2015" name="Fish Shellfish Immunol.">
        <title>Early steps in the European eel (Anguilla anguilla)-Vibrio vulnificus interaction in the gills: Role of the RtxA13 toxin.</title>
        <authorList>
            <person name="Callol A."/>
            <person name="Pajuelo D."/>
            <person name="Ebbesson L."/>
            <person name="Teles M."/>
            <person name="MacKenzie S."/>
            <person name="Amaro C."/>
        </authorList>
    </citation>
    <scope>NUCLEOTIDE SEQUENCE</scope>
</reference>
<dbReference type="EMBL" id="GBXM01080166">
    <property type="protein sequence ID" value="JAH28411.1"/>
    <property type="molecule type" value="Transcribed_RNA"/>
</dbReference>